<comment type="similarity">
    <text evidence="3 11">Belongs to the ALG14 family.</text>
</comment>
<feature type="compositionally biased region" description="Polar residues" evidence="12">
    <location>
        <begin position="285"/>
        <end position="297"/>
    </location>
</feature>
<dbReference type="GO" id="GO:0031965">
    <property type="term" value="C:nuclear membrane"/>
    <property type="evidence" value="ECO:0007669"/>
    <property type="project" value="UniProtKB-SubCell"/>
</dbReference>
<comment type="function">
    <text evidence="11">Involved in protein N-glycosylation. Essential for the second step of the dolichol-linked oligosaccharide pathway. Anchors the catalytic subunit ALG13 to the ER.</text>
</comment>
<evidence type="ECO:0000256" key="10">
    <source>
        <dbReference type="ARBA" id="ARBA00032062"/>
    </source>
</evidence>
<gene>
    <name evidence="11" type="primary">ALG14</name>
    <name evidence="13" type="ORF">P8C59_007255</name>
</gene>
<dbReference type="Pfam" id="PF08660">
    <property type="entry name" value="Alg14"/>
    <property type="match status" value="1"/>
</dbReference>
<evidence type="ECO:0000313" key="14">
    <source>
        <dbReference type="Proteomes" id="UP001217918"/>
    </source>
</evidence>
<keyword evidence="6 11" id="KW-0812">Transmembrane</keyword>
<sequence>MFSVKGTIDVIGMRDLEISTIYLSVASIGAITLGLGYRAYRLRQARRFLTTRRDWIDRTAPRPSLHQVPAQYYVYVLGSGGHTSEMVELIKKTISCTQKLHRRYIVTTGDTHSPNALARLEHELRAAYPDERYGTHDTVVVTRARRVHQPLWTSPWTCVQCAFEIVSALTRSPGARQRGDGHGHFRYPHVVFTNGPATGFIVAGVAWLLKLLGLTPADRLKVVYVETWAHVTSLSVTGKLMHWTGLPDLFCAQHKKLADRYGKLYISGIVAPAPRPLERVHRSDSNSGDAQSGQEPA</sequence>
<dbReference type="Proteomes" id="UP001217918">
    <property type="component" value="Unassembled WGS sequence"/>
</dbReference>
<evidence type="ECO:0000256" key="7">
    <source>
        <dbReference type="ARBA" id="ARBA00022824"/>
    </source>
</evidence>
<keyword evidence="14" id="KW-1185">Reference proteome</keyword>
<dbReference type="PANTHER" id="PTHR12154:SF4">
    <property type="entry name" value="UDP-N-ACETYLGLUCOSAMINE TRANSFERASE SUBUNIT ALG14 HOMOLOG"/>
    <property type="match status" value="1"/>
</dbReference>
<evidence type="ECO:0000256" key="9">
    <source>
        <dbReference type="ARBA" id="ARBA00023136"/>
    </source>
</evidence>
<dbReference type="GO" id="GO:0006488">
    <property type="term" value="P:dolichol-linked oligosaccharide biosynthetic process"/>
    <property type="evidence" value="ECO:0007669"/>
    <property type="project" value="InterPro"/>
</dbReference>
<dbReference type="GO" id="GO:0004577">
    <property type="term" value="F:N-acetylglucosaminyldiphosphodolichol N-acetylglucosaminyltransferase activity"/>
    <property type="evidence" value="ECO:0007669"/>
    <property type="project" value="TreeGrafter"/>
</dbReference>
<protein>
    <recommendedName>
        <fullName evidence="5 11">UDP-N-acetylglucosamine transferase subunit ALG14</fullName>
    </recommendedName>
    <alternativeName>
        <fullName evidence="10 11">Asparagine-linked glycosylation protein 14</fullName>
    </alternativeName>
</protein>
<name>A0AAD9I822_9PEZI</name>
<keyword evidence="7 11" id="KW-0256">Endoplasmic reticulum</keyword>
<dbReference type="AlphaFoldDB" id="A0AAD9I822"/>
<evidence type="ECO:0000313" key="13">
    <source>
        <dbReference type="EMBL" id="KAK2072936.1"/>
    </source>
</evidence>
<proteinExistence type="inferred from homology"/>
<reference evidence="13" key="1">
    <citation type="journal article" date="2023" name="Mol. Plant Microbe Interact.">
        <title>Elucidating the Obligate Nature and Biological Capacity of an Invasive Fungal Corn Pathogen.</title>
        <authorList>
            <person name="MacCready J.S."/>
            <person name="Roggenkamp E.M."/>
            <person name="Gdanetz K."/>
            <person name="Chilvers M.I."/>
        </authorList>
    </citation>
    <scope>NUCLEOTIDE SEQUENCE</scope>
    <source>
        <strain evidence="13">PM02</strain>
    </source>
</reference>
<dbReference type="InterPro" id="IPR013969">
    <property type="entry name" value="Oligosacch_biosynth_Alg14"/>
</dbReference>
<keyword evidence="8 11" id="KW-1133">Transmembrane helix</keyword>
<dbReference type="GO" id="GO:0043541">
    <property type="term" value="C:UDP-N-acetylglucosamine transferase complex"/>
    <property type="evidence" value="ECO:0007669"/>
    <property type="project" value="TreeGrafter"/>
</dbReference>
<accession>A0AAD9I822</accession>
<evidence type="ECO:0000256" key="5">
    <source>
        <dbReference type="ARBA" id="ARBA00017467"/>
    </source>
</evidence>
<evidence type="ECO:0000256" key="12">
    <source>
        <dbReference type="SAM" id="MobiDB-lite"/>
    </source>
</evidence>
<organism evidence="13 14">
    <name type="scientific">Phyllachora maydis</name>
    <dbReference type="NCBI Taxonomy" id="1825666"/>
    <lineage>
        <taxon>Eukaryota</taxon>
        <taxon>Fungi</taxon>
        <taxon>Dikarya</taxon>
        <taxon>Ascomycota</taxon>
        <taxon>Pezizomycotina</taxon>
        <taxon>Sordariomycetes</taxon>
        <taxon>Sordariomycetidae</taxon>
        <taxon>Phyllachorales</taxon>
        <taxon>Phyllachoraceae</taxon>
        <taxon>Phyllachora</taxon>
    </lineage>
</organism>
<dbReference type="EMBL" id="JAQQPM010000006">
    <property type="protein sequence ID" value="KAK2072936.1"/>
    <property type="molecule type" value="Genomic_DNA"/>
</dbReference>
<evidence type="ECO:0000256" key="4">
    <source>
        <dbReference type="ARBA" id="ARBA00011335"/>
    </source>
</evidence>
<keyword evidence="9 11" id="KW-0472">Membrane</keyword>
<evidence type="ECO:0000256" key="3">
    <source>
        <dbReference type="ARBA" id="ARBA00009731"/>
    </source>
</evidence>
<evidence type="ECO:0000256" key="1">
    <source>
        <dbReference type="ARBA" id="ARBA00004389"/>
    </source>
</evidence>
<evidence type="ECO:0000256" key="8">
    <source>
        <dbReference type="ARBA" id="ARBA00022989"/>
    </source>
</evidence>
<comment type="subunit">
    <text evidence="4 11">Heterodimer with ALG13 to form a functional enzyme.</text>
</comment>
<evidence type="ECO:0000256" key="2">
    <source>
        <dbReference type="ARBA" id="ARBA00004590"/>
    </source>
</evidence>
<evidence type="ECO:0000256" key="6">
    <source>
        <dbReference type="ARBA" id="ARBA00022692"/>
    </source>
</evidence>
<feature type="transmembrane region" description="Helical" evidence="11">
    <location>
        <begin position="20"/>
        <end position="40"/>
    </location>
</feature>
<comment type="caution">
    <text evidence="13">The sequence shown here is derived from an EMBL/GenBank/DDBJ whole genome shotgun (WGS) entry which is preliminary data.</text>
</comment>
<dbReference type="PANTHER" id="PTHR12154">
    <property type="entry name" value="GLYCOSYL TRANSFERASE-RELATED"/>
    <property type="match status" value="1"/>
</dbReference>
<comment type="subcellular location">
    <subcellularLocation>
        <location evidence="1 11">Endoplasmic reticulum membrane</location>
        <topology evidence="1 11">Single-pass membrane protein</topology>
    </subcellularLocation>
    <subcellularLocation>
        <location evidence="2">Nucleus membrane</location>
        <topology evidence="2">Single-pass membrane protein</topology>
    </subcellularLocation>
</comment>
<evidence type="ECO:0000256" key="11">
    <source>
        <dbReference type="RuleBase" id="RU362127"/>
    </source>
</evidence>
<feature type="region of interest" description="Disordered" evidence="12">
    <location>
        <begin position="277"/>
        <end position="297"/>
    </location>
</feature>